<dbReference type="Pfam" id="PF03031">
    <property type="entry name" value="NIF"/>
    <property type="match status" value="1"/>
</dbReference>
<proteinExistence type="inferred from homology"/>
<reference evidence="3" key="1">
    <citation type="journal article" date="2016" name="Proc. Natl. Acad. Sci. U.S.A.">
        <title>Lipid metabolic changes in an early divergent fungus govern the establishment of a mutualistic symbiosis with endobacteria.</title>
        <authorList>
            <person name="Lastovetsky O.A."/>
            <person name="Gaspar M.L."/>
            <person name="Mondo S.J."/>
            <person name="LaButti K.M."/>
            <person name="Sandor L."/>
            <person name="Grigoriev I.V."/>
            <person name="Henry S.A."/>
            <person name="Pawlowska T.E."/>
        </authorList>
    </citation>
    <scope>NUCLEOTIDE SEQUENCE [LARGE SCALE GENOMIC DNA]</scope>
    <source>
        <strain evidence="3">ATCC 52814</strain>
    </source>
</reference>
<dbReference type="VEuPathDB" id="FungiDB:BCV72DRAFT_246815"/>
<sequence>MSLKQILQPSQHYLEIAKQASITLKEPRKQLLILDLNGTLVSRVKGGGSMFVRPFSDLFFDYIFDHFTVMVWSSAQPHSVNFMCRMFGSHQSKLALVWDRTSFGLSIEEYSKKTATIKDLSKVWQRLEGFDATNTILLDDSSSKAVLQPFNVIHPTEFVHGSSSFRSSGECELIQIIDYLKVLRYQSNVANYIMNHPFKSIFNHQLNSFKVLHFIKSEQDGREVDFNYIKPANQHIRF</sequence>
<dbReference type="AlphaFoldDB" id="A0A1X0RHT8"/>
<evidence type="ECO:0000259" key="2">
    <source>
        <dbReference type="PROSITE" id="PS50969"/>
    </source>
</evidence>
<keyword evidence="1" id="KW-0811">Translocation</keyword>
<evidence type="ECO:0000256" key="1">
    <source>
        <dbReference type="RuleBase" id="RU365079"/>
    </source>
</evidence>
<dbReference type="GO" id="GO:0015031">
    <property type="term" value="P:protein transport"/>
    <property type="evidence" value="ECO:0007669"/>
    <property type="project" value="UniProtKB-KW"/>
</dbReference>
<comment type="function">
    <text evidence="1">Essential component of the TIM23 complex, a complex that mediates the translocation of transit peptide-containing proteins across the mitochondrial inner membrane.</text>
</comment>
<dbReference type="EMBL" id="KV921856">
    <property type="protein sequence ID" value="ORE11491.1"/>
    <property type="molecule type" value="Genomic_DNA"/>
</dbReference>
<dbReference type="OrthoDB" id="1711508at2759"/>
<comment type="similarity">
    <text evidence="1">Belongs to the TIM50 family.</text>
</comment>
<protein>
    <recommendedName>
        <fullName evidence="1">Mitochondrial import inner membrane translocase subunit TIM50</fullName>
    </recommendedName>
</protein>
<keyword evidence="1" id="KW-0653">Protein transport</keyword>
<keyword evidence="1" id="KW-0813">Transport</keyword>
<dbReference type="PANTHER" id="PTHR12210">
    <property type="entry name" value="DULLARD PROTEIN PHOSPHATASE"/>
    <property type="match status" value="1"/>
</dbReference>
<dbReference type="InterPro" id="IPR036412">
    <property type="entry name" value="HAD-like_sf"/>
</dbReference>
<dbReference type="Gene3D" id="3.40.50.1000">
    <property type="entry name" value="HAD superfamily/HAD-like"/>
    <property type="match status" value="1"/>
</dbReference>
<feature type="domain" description="FCP1 homology" evidence="2">
    <location>
        <begin position="25"/>
        <end position="183"/>
    </location>
</feature>
<dbReference type="SMART" id="SM00577">
    <property type="entry name" value="CPDc"/>
    <property type="match status" value="1"/>
</dbReference>
<gene>
    <name evidence="3" type="ORF">BCV72DRAFT_246815</name>
</gene>
<keyword evidence="1" id="KW-0809">Transit peptide</keyword>
<dbReference type="InterPro" id="IPR023214">
    <property type="entry name" value="HAD_sf"/>
</dbReference>
<dbReference type="InterPro" id="IPR004274">
    <property type="entry name" value="FCP1_dom"/>
</dbReference>
<dbReference type="InterPro" id="IPR050365">
    <property type="entry name" value="TIM50"/>
</dbReference>
<accession>A0A1X0RHT8</accession>
<evidence type="ECO:0000313" key="3">
    <source>
        <dbReference type="EMBL" id="ORE11491.1"/>
    </source>
</evidence>
<comment type="subcellular location">
    <subcellularLocation>
        <location evidence="1">Mitochondrion inner membrane</location>
        <topology evidence="1">Single-pass membrane protein</topology>
    </subcellularLocation>
</comment>
<keyword evidence="1" id="KW-0496">Mitochondrion</keyword>
<organism evidence="3">
    <name type="scientific">Rhizopus microsporus var. microsporus</name>
    <dbReference type="NCBI Taxonomy" id="86635"/>
    <lineage>
        <taxon>Eukaryota</taxon>
        <taxon>Fungi</taxon>
        <taxon>Fungi incertae sedis</taxon>
        <taxon>Mucoromycota</taxon>
        <taxon>Mucoromycotina</taxon>
        <taxon>Mucoromycetes</taxon>
        <taxon>Mucorales</taxon>
        <taxon>Mucorineae</taxon>
        <taxon>Rhizopodaceae</taxon>
        <taxon>Rhizopus</taxon>
    </lineage>
</organism>
<dbReference type="SUPFAM" id="SSF56784">
    <property type="entry name" value="HAD-like"/>
    <property type="match status" value="1"/>
</dbReference>
<dbReference type="PROSITE" id="PS01228">
    <property type="entry name" value="COF_1"/>
    <property type="match status" value="1"/>
</dbReference>
<name>A0A1X0RHT8_RHIZD</name>
<comment type="subunit">
    <text evidence="1">Component of the TIM23 complex.</text>
</comment>
<dbReference type="GO" id="GO:0005744">
    <property type="term" value="C:TIM23 mitochondrial import inner membrane translocase complex"/>
    <property type="evidence" value="ECO:0007669"/>
    <property type="project" value="UniProtKB-UniRule"/>
</dbReference>
<dbReference type="PROSITE" id="PS50969">
    <property type="entry name" value="FCP1"/>
    <property type="match status" value="1"/>
</dbReference>
<dbReference type="Proteomes" id="UP000242414">
    <property type="component" value="Unassembled WGS sequence"/>
</dbReference>